<gene>
    <name evidence="4" type="ORF">CTEST_06440</name>
</gene>
<dbReference type="RefSeq" id="WP_047253037.1">
    <property type="nucleotide sequence ID" value="NZ_CP011545.1"/>
</dbReference>
<dbReference type="KEGG" id="cted:CTEST_06440"/>
<protein>
    <recommendedName>
        <fullName evidence="3">Thioesterase domain-containing protein</fullName>
    </recommendedName>
</protein>
<dbReference type="AlphaFoldDB" id="A0A0G3H5R7"/>
<dbReference type="EMBL" id="CP011545">
    <property type="protein sequence ID" value="AKK08726.1"/>
    <property type="molecule type" value="Genomic_DNA"/>
</dbReference>
<sequence>MTNTPEFSYTDLFRLKGTGRSLDAEMLDVVNAQKGGLDAHLGVRYTQIADGRVRADLEVKEHLLQPAGLVNGGVFCALAESVGSLAGVVSAGAPVVGVNNSTDFIDAVRDGVIEAKATPIQLGARTQLWEVLMMNQGRLVARSTLRTMVLRGK</sequence>
<dbReference type="STRING" id="136857.CTEST_06440"/>
<dbReference type="GO" id="GO:0005829">
    <property type="term" value="C:cytosol"/>
    <property type="evidence" value="ECO:0007669"/>
    <property type="project" value="TreeGrafter"/>
</dbReference>
<feature type="domain" description="Thioesterase" evidence="3">
    <location>
        <begin position="68"/>
        <end position="138"/>
    </location>
</feature>
<evidence type="ECO:0000256" key="1">
    <source>
        <dbReference type="ARBA" id="ARBA00008324"/>
    </source>
</evidence>
<dbReference type="PANTHER" id="PTHR43240">
    <property type="entry name" value="1,4-DIHYDROXY-2-NAPHTHOYL-COA THIOESTERASE 1"/>
    <property type="match status" value="1"/>
</dbReference>
<dbReference type="Proteomes" id="UP000035540">
    <property type="component" value="Chromosome"/>
</dbReference>
<keyword evidence="2" id="KW-0378">Hydrolase</keyword>
<dbReference type="PANTHER" id="PTHR43240:SF5">
    <property type="entry name" value="1,4-DIHYDROXY-2-NAPHTHOYL-COA THIOESTERASE 1"/>
    <property type="match status" value="1"/>
</dbReference>
<name>A0A0G3H5R7_9CORY</name>
<evidence type="ECO:0000256" key="2">
    <source>
        <dbReference type="ARBA" id="ARBA00022801"/>
    </source>
</evidence>
<organism evidence="4 5">
    <name type="scientific">Corynebacterium testudinoris</name>
    <dbReference type="NCBI Taxonomy" id="136857"/>
    <lineage>
        <taxon>Bacteria</taxon>
        <taxon>Bacillati</taxon>
        <taxon>Actinomycetota</taxon>
        <taxon>Actinomycetes</taxon>
        <taxon>Mycobacteriales</taxon>
        <taxon>Corynebacteriaceae</taxon>
        <taxon>Corynebacterium</taxon>
    </lineage>
</organism>
<comment type="similarity">
    <text evidence="1">Belongs to the thioesterase PaaI family.</text>
</comment>
<dbReference type="Gene3D" id="3.10.129.10">
    <property type="entry name" value="Hotdog Thioesterase"/>
    <property type="match status" value="1"/>
</dbReference>
<evidence type="ECO:0000259" key="3">
    <source>
        <dbReference type="Pfam" id="PF03061"/>
    </source>
</evidence>
<reference evidence="4 5" key="1">
    <citation type="journal article" date="2015" name="Genome Announc.">
        <title>Complete Genome Sequence of the Type Strain Corynebacterium testudinoris DSM 44614, Recovered from Necrotic Lesions in the Mouth of a Tortoise.</title>
        <authorList>
            <person name="Ruckert C."/>
            <person name="Kriete M."/>
            <person name="Jaenicke S."/>
            <person name="Winkler A."/>
            <person name="Tauch A."/>
        </authorList>
    </citation>
    <scope>NUCLEOTIDE SEQUENCE [LARGE SCALE GENOMIC DNA]</scope>
    <source>
        <strain evidence="4 5">DSM 44614</strain>
    </source>
</reference>
<dbReference type="PATRIC" id="fig|136857.5.peg.1279"/>
<dbReference type="GO" id="GO:0061522">
    <property type="term" value="F:1,4-dihydroxy-2-naphthoyl-CoA thioesterase activity"/>
    <property type="evidence" value="ECO:0007669"/>
    <property type="project" value="TreeGrafter"/>
</dbReference>
<reference evidence="5" key="2">
    <citation type="submission" date="2015-05" db="EMBL/GenBank/DDBJ databases">
        <title>Complete genome sequence of Corynebacterium testudinoris DSM 44614, recovered from necrotic lesions in the mouth of a tortoise.</title>
        <authorList>
            <person name="Ruckert C."/>
            <person name="Albersmeier A."/>
            <person name="Winkler A."/>
            <person name="Tauch A."/>
        </authorList>
    </citation>
    <scope>NUCLEOTIDE SEQUENCE [LARGE SCALE GENOMIC DNA]</scope>
    <source>
        <strain evidence="5">DSM 44614</strain>
    </source>
</reference>
<dbReference type="NCBIfam" id="TIGR00369">
    <property type="entry name" value="unchar_dom_1"/>
    <property type="match status" value="1"/>
</dbReference>
<dbReference type="InterPro" id="IPR029069">
    <property type="entry name" value="HotDog_dom_sf"/>
</dbReference>
<proteinExistence type="inferred from homology"/>
<accession>A0A0G3H5R7</accession>
<keyword evidence="5" id="KW-1185">Reference proteome</keyword>
<dbReference type="OrthoDB" id="9798208at2"/>
<dbReference type="InterPro" id="IPR003736">
    <property type="entry name" value="PAAI_dom"/>
</dbReference>
<evidence type="ECO:0000313" key="4">
    <source>
        <dbReference type="EMBL" id="AKK08726.1"/>
    </source>
</evidence>
<dbReference type="Pfam" id="PF03061">
    <property type="entry name" value="4HBT"/>
    <property type="match status" value="1"/>
</dbReference>
<dbReference type="SUPFAM" id="SSF54637">
    <property type="entry name" value="Thioesterase/thiol ester dehydrase-isomerase"/>
    <property type="match status" value="1"/>
</dbReference>
<evidence type="ECO:0000313" key="5">
    <source>
        <dbReference type="Proteomes" id="UP000035540"/>
    </source>
</evidence>
<dbReference type="InterPro" id="IPR006683">
    <property type="entry name" value="Thioestr_dom"/>
</dbReference>
<dbReference type="CDD" id="cd03443">
    <property type="entry name" value="PaaI_thioesterase"/>
    <property type="match status" value="1"/>
</dbReference>